<keyword evidence="9" id="KW-1185">Reference proteome</keyword>
<sequence>MAQAPNGMYQQTPSSSQQYHPQQGPPQMAAGPHHSQHQAGPPQHQQMQQIVVSDVGRTVVRAIVPAFVAPPNQIHSRRVLHSEAYLKYIESLAQNRQKSVSRWERSLGATHRNTQAPNGQPALPAHWIRKTETGRPVAREEDVSKALWKLRDELLKSTCSLSMDKPN</sequence>
<keyword evidence="4" id="KW-0805">Transcription regulation</keyword>
<dbReference type="GO" id="GO:0006368">
    <property type="term" value="P:transcription elongation by RNA polymerase II"/>
    <property type="evidence" value="ECO:0007669"/>
    <property type="project" value="TreeGrafter"/>
</dbReference>
<dbReference type="PANTHER" id="PTHR16062:SF19">
    <property type="entry name" value="PROTEIN POLYBROMO-1"/>
    <property type="match status" value="1"/>
</dbReference>
<dbReference type="GO" id="GO:0016586">
    <property type="term" value="C:RSC-type complex"/>
    <property type="evidence" value="ECO:0007669"/>
    <property type="project" value="InterPro"/>
</dbReference>
<name>A0A8R1E4X1_CAEJA</name>
<reference evidence="8" key="2">
    <citation type="submission" date="2022-06" db="UniProtKB">
        <authorList>
            <consortium name="EnsemblMetazoa"/>
        </authorList>
    </citation>
    <scope>IDENTIFICATION</scope>
    <source>
        <strain evidence="8">DF5081</strain>
    </source>
</reference>
<dbReference type="PANTHER" id="PTHR16062">
    <property type="entry name" value="SWI/SNF-RELATED"/>
    <property type="match status" value="1"/>
</dbReference>
<evidence type="ECO:0000256" key="5">
    <source>
        <dbReference type="ARBA" id="ARBA00023163"/>
    </source>
</evidence>
<dbReference type="InterPro" id="IPR037382">
    <property type="entry name" value="Rsc/polybromo"/>
</dbReference>
<dbReference type="EnsemblMetazoa" id="CJA21513.1">
    <property type="protein sequence ID" value="CJA21513.1"/>
    <property type="gene ID" value="WBGene00177085"/>
</dbReference>
<dbReference type="GO" id="GO:0003682">
    <property type="term" value="F:chromatin binding"/>
    <property type="evidence" value="ECO:0007669"/>
    <property type="project" value="TreeGrafter"/>
</dbReference>
<keyword evidence="3" id="KW-0156">Chromatin regulator</keyword>
<proteinExistence type="predicted"/>
<comment type="subcellular location">
    <subcellularLocation>
        <location evidence="1">Nucleus</location>
    </subcellularLocation>
</comment>
<evidence type="ECO:0000256" key="2">
    <source>
        <dbReference type="ARBA" id="ARBA00022737"/>
    </source>
</evidence>
<dbReference type="GO" id="GO:0016514">
    <property type="term" value="C:SWI/SNF complex"/>
    <property type="evidence" value="ECO:0007669"/>
    <property type="project" value="TreeGrafter"/>
</dbReference>
<evidence type="ECO:0000256" key="1">
    <source>
        <dbReference type="ARBA" id="ARBA00004123"/>
    </source>
</evidence>
<evidence type="ECO:0000313" key="8">
    <source>
        <dbReference type="EnsemblMetazoa" id="CJA21513.1"/>
    </source>
</evidence>
<feature type="compositionally biased region" description="Low complexity" evidence="7">
    <location>
        <begin position="21"/>
        <end position="47"/>
    </location>
</feature>
<protein>
    <submittedName>
        <fullName evidence="8">Uncharacterized protein</fullName>
    </submittedName>
</protein>
<reference evidence="9" key="1">
    <citation type="submission" date="2010-08" db="EMBL/GenBank/DDBJ databases">
        <authorList>
            <consortium name="Caenorhabditis japonica Sequencing Consortium"/>
            <person name="Wilson R.K."/>
        </authorList>
    </citation>
    <scope>NUCLEOTIDE SEQUENCE [LARGE SCALE GENOMIC DNA]</scope>
    <source>
        <strain evidence="9">DF5081</strain>
    </source>
</reference>
<feature type="region of interest" description="Disordered" evidence="7">
    <location>
        <begin position="1"/>
        <end position="47"/>
    </location>
</feature>
<keyword evidence="5" id="KW-0804">Transcription</keyword>
<keyword evidence="2" id="KW-0677">Repeat</keyword>
<evidence type="ECO:0000256" key="4">
    <source>
        <dbReference type="ARBA" id="ARBA00023015"/>
    </source>
</evidence>
<evidence type="ECO:0000256" key="7">
    <source>
        <dbReference type="SAM" id="MobiDB-lite"/>
    </source>
</evidence>
<evidence type="ECO:0000313" key="9">
    <source>
        <dbReference type="Proteomes" id="UP000005237"/>
    </source>
</evidence>
<dbReference type="GO" id="GO:0006338">
    <property type="term" value="P:chromatin remodeling"/>
    <property type="evidence" value="ECO:0007669"/>
    <property type="project" value="InterPro"/>
</dbReference>
<dbReference type="AlphaFoldDB" id="A0A8R1E4X1"/>
<dbReference type="Proteomes" id="UP000005237">
    <property type="component" value="Unassembled WGS sequence"/>
</dbReference>
<feature type="compositionally biased region" description="Polar residues" evidence="7">
    <location>
        <begin position="8"/>
        <end position="20"/>
    </location>
</feature>
<organism evidence="8 9">
    <name type="scientific">Caenorhabditis japonica</name>
    <dbReference type="NCBI Taxonomy" id="281687"/>
    <lineage>
        <taxon>Eukaryota</taxon>
        <taxon>Metazoa</taxon>
        <taxon>Ecdysozoa</taxon>
        <taxon>Nematoda</taxon>
        <taxon>Chromadorea</taxon>
        <taxon>Rhabditida</taxon>
        <taxon>Rhabditina</taxon>
        <taxon>Rhabditomorpha</taxon>
        <taxon>Rhabditoidea</taxon>
        <taxon>Rhabditidae</taxon>
        <taxon>Peloderinae</taxon>
        <taxon>Caenorhabditis</taxon>
    </lineage>
</organism>
<keyword evidence="6" id="KW-0539">Nucleus</keyword>
<accession>A0A8R1E4X1</accession>
<evidence type="ECO:0000256" key="6">
    <source>
        <dbReference type="ARBA" id="ARBA00023242"/>
    </source>
</evidence>
<evidence type="ECO:0000256" key="3">
    <source>
        <dbReference type="ARBA" id="ARBA00022853"/>
    </source>
</evidence>